<dbReference type="Gene3D" id="3.40.50.2000">
    <property type="entry name" value="Glycogen Phosphorylase B"/>
    <property type="match status" value="2"/>
</dbReference>
<dbReference type="InterPro" id="IPR028098">
    <property type="entry name" value="Glyco_trans_4-like_N"/>
</dbReference>
<dbReference type="PANTHER" id="PTHR12526:SF613">
    <property type="entry name" value="PHOSPHATIDYL-MYO-INOSITOL MANNOSYLTRANSFERASE"/>
    <property type="match status" value="1"/>
</dbReference>
<evidence type="ECO:0000256" key="2">
    <source>
        <dbReference type="ARBA" id="ARBA00022679"/>
    </source>
</evidence>
<feature type="domain" description="Glycosyltransferase subfamily 4-like N-terminal" evidence="4">
    <location>
        <begin position="12"/>
        <end position="159"/>
    </location>
</feature>
<reference evidence="5 6" key="1">
    <citation type="submission" date="2017-09" db="EMBL/GenBank/DDBJ databases">
        <title>Bacterial strain isolated from the female urinary microbiota.</title>
        <authorList>
            <person name="Thomas-White K."/>
            <person name="Kumar N."/>
            <person name="Forster S."/>
            <person name="Putonti C."/>
            <person name="Lawley T."/>
            <person name="Wolfe A.J."/>
        </authorList>
    </citation>
    <scope>NUCLEOTIDE SEQUENCE [LARGE SCALE GENOMIC DNA]</scope>
    <source>
        <strain evidence="5 6">UMB0680</strain>
    </source>
</reference>
<dbReference type="OrthoDB" id="3268555at2"/>
<evidence type="ECO:0000259" key="4">
    <source>
        <dbReference type="Pfam" id="PF13439"/>
    </source>
</evidence>
<evidence type="ECO:0000313" key="5">
    <source>
        <dbReference type="EMBL" id="PMB99589.1"/>
    </source>
</evidence>
<dbReference type="GO" id="GO:0016757">
    <property type="term" value="F:glycosyltransferase activity"/>
    <property type="evidence" value="ECO:0007669"/>
    <property type="project" value="UniProtKB-KW"/>
</dbReference>
<proteinExistence type="predicted"/>
<dbReference type="Pfam" id="PF13439">
    <property type="entry name" value="Glyco_transf_4"/>
    <property type="match status" value="1"/>
</dbReference>
<evidence type="ECO:0000313" key="6">
    <source>
        <dbReference type="Proteomes" id="UP000235703"/>
    </source>
</evidence>
<feature type="domain" description="Glycosyl transferase family 1" evidence="3">
    <location>
        <begin position="190"/>
        <end position="346"/>
    </location>
</feature>
<dbReference type="Proteomes" id="UP000235703">
    <property type="component" value="Unassembled WGS sequence"/>
</dbReference>
<comment type="caution">
    <text evidence="5">The sequence shown here is derived from an EMBL/GenBank/DDBJ whole genome shotgun (WGS) entry which is preliminary data.</text>
</comment>
<keyword evidence="2 5" id="KW-0808">Transferase</keyword>
<dbReference type="InterPro" id="IPR001296">
    <property type="entry name" value="Glyco_trans_1"/>
</dbReference>
<name>A0A2N6PLM6_9MICO</name>
<sequence length="375" mass="40455">MRILLVLATSTGGVGTHVASLAREFAQAGHTVGVIGPSATNEQFGFDALGQVVFAPLELGTSLSVRDTVSINRLRKLIATFDADIVHAHGFRAGFTTLTAANRISKRKRPHTVVSWHNQAMGSGIRELAEKAVQMYVARGADLTIGASSDLVVRARDHGARNAVFAPAAAPDPQFAEDVNNRLLRSRLLRELALPRETVLMLAVGRIAPQKNYGLLFDALARLDDDRVHLLIAGAADEEEMRVLRKRVIAEQLPVHFLGQRDDVTTLNQAADIFVLSSLWEARALVLQEAMMAGKAIIATATGGTPELLGDAGLLITPGDAEAMAEGIRMLAAEEQMRAELGRRAAHKALDLPREPEVARTILRHYTSLLDAGSR</sequence>
<dbReference type="PANTHER" id="PTHR12526">
    <property type="entry name" value="GLYCOSYLTRANSFERASE"/>
    <property type="match status" value="1"/>
</dbReference>
<keyword evidence="1" id="KW-0328">Glycosyltransferase</keyword>
<dbReference type="SUPFAM" id="SSF53756">
    <property type="entry name" value="UDP-Glycosyltransferase/glycogen phosphorylase"/>
    <property type="match status" value="1"/>
</dbReference>
<dbReference type="EMBL" id="PNFZ01000001">
    <property type="protein sequence ID" value="PMB99589.1"/>
    <property type="molecule type" value="Genomic_DNA"/>
</dbReference>
<keyword evidence="6" id="KW-1185">Reference proteome</keyword>
<dbReference type="CDD" id="cd03801">
    <property type="entry name" value="GT4_PimA-like"/>
    <property type="match status" value="1"/>
</dbReference>
<gene>
    <name evidence="5" type="ORF">CJ198_03135</name>
</gene>
<evidence type="ECO:0000256" key="1">
    <source>
        <dbReference type="ARBA" id="ARBA00022676"/>
    </source>
</evidence>
<dbReference type="Pfam" id="PF00534">
    <property type="entry name" value="Glycos_transf_1"/>
    <property type="match status" value="1"/>
</dbReference>
<protein>
    <submittedName>
        <fullName evidence="5">Glycosyl transferase group 1</fullName>
    </submittedName>
</protein>
<accession>A0A2N6PLM6</accession>
<evidence type="ECO:0000259" key="3">
    <source>
        <dbReference type="Pfam" id="PF00534"/>
    </source>
</evidence>
<organism evidence="5 6">
    <name type="scientific">Brevibacterium luteolum</name>
    <dbReference type="NCBI Taxonomy" id="199591"/>
    <lineage>
        <taxon>Bacteria</taxon>
        <taxon>Bacillati</taxon>
        <taxon>Actinomycetota</taxon>
        <taxon>Actinomycetes</taxon>
        <taxon>Micrococcales</taxon>
        <taxon>Brevibacteriaceae</taxon>
        <taxon>Brevibacterium</taxon>
    </lineage>
</organism>
<dbReference type="AlphaFoldDB" id="A0A2N6PLM6"/>